<dbReference type="GO" id="GO:0034498">
    <property type="term" value="P:early endosome to Golgi transport"/>
    <property type="evidence" value="ECO:0007669"/>
    <property type="project" value="TreeGrafter"/>
</dbReference>
<dbReference type="PANTHER" id="PTHR13251:SF3">
    <property type="entry name" value="TRAFFICKING PROTEIN PARTICLE COMPLEX SUBUNIT 10"/>
    <property type="match status" value="1"/>
</dbReference>
<dbReference type="Proteomes" id="UP000015441">
    <property type="component" value="Unassembled WGS sequence"/>
</dbReference>
<dbReference type="InterPro" id="IPR055505">
    <property type="entry name" value="DUF7077"/>
</dbReference>
<evidence type="ECO:0000256" key="1">
    <source>
        <dbReference type="ARBA" id="ARBA00004555"/>
    </source>
</evidence>
<sequence>MSDPPRWYDDQNSEPILLLICKLWSQSHQVPKLQYFDPYFIYRLLSPGLLQRLPLRNLHWESHAGPLRSISSLHIDLVPSAHSVPAVFEASSNTLGTHSRARSEDSVAVTEDGLRAQSFGHLSEQSDPQLGQQKVLMKERRHQIPGLRQTPYLKVFLLRCDDNETYKTHSRRHVRQWIKEHTVPAHNSPKFGAQENYDAFEWMIVHVVIPNTAAANQPRVSGKQTEEPSSEKSGPRWRGSSSSTLLEKLRADFNGSTKSNADRIAQIRIGINDLPFDMIPRVVPVISKAYTETSQERESGWLDLISKMKSLILASFDIRVTQYEEDIREKDAQRSLPGWNFCTFFVLKEGLARGFESVGLVEDSLVEYDGLAVGLDAIVREQAIFGSGAEHGGTFLPFTSELKCLAESARQNILKDMRLIDEPHISSPIVSQNEAIDNRAEIPLNSTKKRYRELILANNISIFDFRCYIFARQLNLLLRLANASSSKEELLSKLQEQRSVSLQGLAARSSNPQSRDEVEDLAVLGKVCRRSMEFISSISRTMRSDIWTSQNEISKISQVNQATFNSVTLEVIDNIVSSFTFSITQQIIAQSSTKSLPIPPSTLVPPGTGQRSGRQDSKQTIPEPKSTMHPTRSSSLAIRSYSRPSSSHKNSSSGRRASTSEQTTTTPSFLKMGLEELAAQRAELYLLSRSILQRAGARRGWDVGWSEITYLQANNAIELEEVDLNQSLEEKPEAPDEEAIIPPTCHGIENKLFRTALEDKDDFYRLYETFSDKALRHYTVANRVHSVQARVADLALLKYHRKDYAAAASYFSRMISSQGETIWTNVELSMLAMYAKCLHQLQQGEEYVQVALKLLSKVAAVECENLKCKVTANIKSYNTFYDPVQLNGSYLKEIFEITKTLADPISIPLENFFGKVEIEGSIRYHSEMDNFCLKVKLLYLLEDELEIEKVKIKISPISADIGRDIWLEAEGSWVIQKGNFETMVYSNTTIPGIYVASCIILHGSNITHIYDQGTSTLSTTKQDSFFKCPRLLIYQRLEAFNVKLHPSGSMHLDQNRTLDLELMSGWNNLNTGEISIRPATAGLRLQTSETKVVTGSINILPSQEAGIVRFGPLDHHSNVRIAVPFTLEKEVDSISVKLDISYGTDKGNFLLVTTLSLSILLPLGVNVQDFFKHKSLFSKFTISTATSPIRLLGSRLDGSEAFQTEGGSEIDTPSIIFTHQPATILYKITKKNNSKPTGCHKQDRVLYLVLKYKCLMEEIEYTVTSNLEVALRNSPLHSYTRFVAGHLFHEIQQRFSPNDLEKVALFNEISTSLLTHIEWREKFLGTGYQPKEVAVSLPEFINEWLSQNPVIPLIKPITDNDCLIHSRLIKIPVDVPSVKVVHTAELRLLGLTSPYPGTFVAAATQPISAFLKIKWTRIWDAEQISGKIESNDDNDNDMTFFFEILDVSDTWIIGGRRRGHFTVPQNNALILNPEPLSFPVLLFPLRCGYLPYPRVEIKVLASPQATVSPEDNGIRKISTQSSINCEVSYTNVAEAIHVVNDARVTTVSLDASVVVQGRDEY</sequence>
<evidence type="ECO:0000259" key="5">
    <source>
        <dbReference type="Pfam" id="PF12584"/>
    </source>
</evidence>
<dbReference type="Pfam" id="PF12584">
    <property type="entry name" value="TRAPPC10"/>
    <property type="match status" value="1"/>
</dbReference>
<comment type="caution">
    <text evidence="9">The sequence shown here is derived from an EMBL/GenBank/DDBJ whole genome shotgun (WGS) entry which is preliminary data.</text>
</comment>
<dbReference type="InterPro" id="IPR056913">
    <property type="entry name" value="TRAPPC10/Trs130_N"/>
</dbReference>
<feature type="region of interest" description="Disordered" evidence="4">
    <location>
        <begin position="215"/>
        <end position="242"/>
    </location>
</feature>
<comment type="subcellular location">
    <subcellularLocation>
        <location evidence="1">Golgi apparatus</location>
    </subcellularLocation>
</comment>
<dbReference type="InterPro" id="IPR056916">
    <property type="entry name" value="NTS_TR130"/>
</dbReference>
<organism evidence="9 10">
    <name type="scientific">Blumeria graminis f. sp. hordei (strain DH14)</name>
    <name type="common">Barley powdery mildew</name>
    <name type="synonym">Oidium monilioides f. sp. hordei</name>
    <dbReference type="NCBI Taxonomy" id="546991"/>
    <lineage>
        <taxon>Eukaryota</taxon>
        <taxon>Fungi</taxon>
        <taxon>Dikarya</taxon>
        <taxon>Ascomycota</taxon>
        <taxon>Pezizomycotina</taxon>
        <taxon>Leotiomycetes</taxon>
        <taxon>Erysiphales</taxon>
        <taxon>Erysiphaceae</taxon>
        <taxon>Blumeria</taxon>
        <taxon>Blumeria hordei</taxon>
    </lineage>
</organism>
<dbReference type="GO" id="GO:1990071">
    <property type="term" value="C:TRAPPII protein complex"/>
    <property type="evidence" value="ECO:0007669"/>
    <property type="project" value="InterPro"/>
</dbReference>
<evidence type="ECO:0008006" key="11">
    <source>
        <dbReference type="Google" id="ProtNLM"/>
    </source>
</evidence>
<proteinExistence type="predicted"/>
<feature type="domain" description="Trs130 NTS" evidence="8">
    <location>
        <begin position="749"/>
        <end position="850"/>
    </location>
</feature>
<dbReference type="Pfam" id="PF23036">
    <property type="entry name" value="TRAPPC10_1st"/>
    <property type="match status" value="1"/>
</dbReference>
<feature type="region of interest" description="Disordered" evidence="4">
    <location>
        <begin position="595"/>
        <end position="668"/>
    </location>
</feature>
<keyword evidence="3" id="KW-0333">Golgi apparatus</keyword>
<dbReference type="OrthoDB" id="10256906at2759"/>
<evidence type="ECO:0000256" key="2">
    <source>
        <dbReference type="ARBA" id="ARBA00022448"/>
    </source>
</evidence>
<dbReference type="GO" id="GO:0006891">
    <property type="term" value="P:intra-Golgi vesicle-mediated transport"/>
    <property type="evidence" value="ECO:0007669"/>
    <property type="project" value="TreeGrafter"/>
</dbReference>
<keyword evidence="2" id="KW-0813">Transport</keyword>
<dbReference type="Pfam" id="PF23274">
    <property type="entry name" value="DUF7077"/>
    <property type="match status" value="1"/>
</dbReference>
<reference evidence="9 10" key="1">
    <citation type="journal article" date="2010" name="Science">
        <title>Genome expansion and gene loss in powdery mildew fungi reveal tradeoffs in extreme parasitism.</title>
        <authorList>
            <person name="Spanu P.D."/>
            <person name="Abbott J.C."/>
            <person name="Amselem J."/>
            <person name="Burgis T.A."/>
            <person name="Soanes D.M."/>
            <person name="Stueber K."/>
            <person name="Ver Loren van Themaat E."/>
            <person name="Brown J.K.M."/>
            <person name="Butcher S.A."/>
            <person name="Gurr S.J."/>
            <person name="Lebrun M.-H."/>
            <person name="Ridout C.J."/>
            <person name="Schulze-Lefert P."/>
            <person name="Talbot N.J."/>
            <person name="Ahmadinejad N."/>
            <person name="Ametz C."/>
            <person name="Barton G.R."/>
            <person name="Benjdia M."/>
            <person name="Bidzinski P."/>
            <person name="Bindschedler L.V."/>
            <person name="Both M."/>
            <person name="Brewer M.T."/>
            <person name="Cadle-Davidson L."/>
            <person name="Cadle-Davidson M.M."/>
            <person name="Collemare J."/>
            <person name="Cramer R."/>
            <person name="Frenkel O."/>
            <person name="Godfrey D."/>
            <person name="Harriman J."/>
            <person name="Hoede C."/>
            <person name="King B.C."/>
            <person name="Klages S."/>
            <person name="Kleemann J."/>
            <person name="Knoll D."/>
            <person name="Koti P.S."/>
            <person name="Kreplak J."/>
            <person name="Lopez-Ruiz F.J."/>
            <person name="Lu X."/>
            <person name="Maekawa T."/>
            <person name="Mahanil S."/>
            <person name="Micali C."/>
            <person name="Milgroom M.G."/>
            <person name="Montana G."/>
            <person name="Noir S."/>
            <person name="O'Connell R.J."/>
            <person name="Oberhaensli S."/>
            <person name="Parlange F."/>
            <person name="Pedersen C."/>
            <person name="Quesneville H."/>
            <person name="Reinhardt R."/>
            <person name="Rott M."/>
            <person name="Sacristan S."/>
            <person name="Schmidt S.M."/>
            <person name="Schoen M."/>
            <person name="Skamnioti P."/>
            <person name="Sommer H."/>
            <person name="Stephens A."/>
            <person name="Takahara H."/>
            <person name="Thordal-Christensen H."/>
            <person name="Vigouroux M."/>
            <person name="Wessling R."/>
            <person name="Wicker T."/>
            <person name="Panstruga R."/>
        </authorList>
    </citation>
    <scope>NUCLEOTIDE SEQUENCE [LARGE SCALE GENOMIC DNA]</scope>
    <source>
        <strain evidence="9">DH14</strain>
    </source>
</reference>
<accession>N1J7I6</accession>
<feature type="compositionally biased region" description="Low complexity" evidence="4">
    <location>
        <begin position="632"/>
        <end position="657"/>
    </location>
</feature>
<evidence type="ECO:0000256" key="3">
    <source>
        <dbReference type="ARBA" id="ARBA00023034"/>
    </source>
</evidence>
<name>N1J7I6_BLUG1</name>
<dbReference type="PANTHER" id="PTHR13251">
    <property type="entry name" value="EPILEPSY HOLOPROSENCEPHALY CANDIDATE 1/TMEM1"/>
    <property type="match status" value="1"/>
</dbReference>
<dbReference type="FunCoup" id="N1J7I6">
    <property type="interactions" value="60"/>
</dbReference>
<protein>
    <recommendedName>
        <fullName evidence="11">TMEM1 family protein</fullName>
    </recommendedName>
</protein>
<dbReference type="HOGENOM" id="CLU_001428_1_1_1"/>
<dbReference type="STRING" id="546991.N1J7I6"/>
<dbReference type="Pfam" id="PF24967">
    <property type="entry name" value="NTS_TR130"/>
    <property type="match status" value="1"/>
</dbReference>
<evidence type="ECO:0000259" key="6">
    <source>
        <dbReference type="Pfam" id="PF23036"/>
    </source>
</evidence>
<feature type="domain" description="TRAPPC10/Trs130 C-terminal" evidence="5">
    <location>
        <begin position="1372"/>
        <end position="1539"/>
    </location>
</feature>
<feature type="domain" description="TRAPPC10/Trs130 N-terminal" evidence="6">
    <location>
        <begin position="138"/>
        <end position="483"/>
    </location>
</feature>
<evidence type="ECO:0000259" key="7">
    <source>
        <dbReference type="Pfam" id="PF23274"/>
    </source>
</evidence>
<dbReference type="Pfam" id="PF24965">
    <property type="entry name" value="TRS130_4HB"/>
    <property type="match status" value="1"/>
</dbReference>
<evidence type="ECO:0000313" key="10">
    <source>
        <dbReference type="Proteomes" id="UP000015441"/>
    </source>
</evidence>
<evidence type="ECO:0000259" key="8">
    <source>
        <dbReference type="Pfam" id="PF24967"/>
    </source>
</evidence>
<dbReference type="GO" id="GO:0005829">
    <property type="term" value="C:cytosol"/>
    <property type="evidence" value="ECO:0007669"/>
    <property type="project" value="GOC"/>
</dbReference>
<dbReference type="InParanoid" id="N1J7I6"/>
<feature type="compositionally biased region" description="Basic and acidic residues" evidence="4">
    <location>
        <begin position="224"/>
        <end position="234"/>
    </location>
</feature>
<feature type="domain" description="DUF7077" evidence="7">
    <location>
        <begin position="1038"/>
        <end position="1157"/>
    </location>
</feature>
<dbReference type="eggNOG" id="KOG1931">
    <property type="taxonomic scope" value="Eukaryota"/>
</dbReference>
<feature type="compositionally biased region" description="Polar residues" evidence="4">
    <location>
        <begin position="659"/>
        <end position="668"/>
    </location>
</feature>
<dbReference type="InterPro" id="IPR022233">
    <property type="entry name" value="TRAPPC10/Trs130_C"/>
</dbReference>
<keyword evidence="10" id="KW-1185">Reference proteome</keyword>
<dbReference type="EMBL" id="CAUH01002318">
    <property type="protein sequence ID" value="CCU76275.1"/>
    <property type="molecule type" value="Genomic_DNA"/>
</dbReference>
<evidence type="ECO:0000313" key="9">
    <source>
        <dbReference type="EMBL" id="CCU76275.1"/>
    </source>
</evidence>
<dbReference type="InterPro" id="IPR045126">
    <property type="entry name" value="TRAPPC10/Trs130"/>
</dbReference>
<evidence type="ECO:0000256" key="4">
    <source>
        <dbReference type="SAM" id="MobiDB-lite"/>
    </source>
</evidence>
<gene>
    <name evidence="9" type="ORF">BGHDH14_bgh03265</name>
</gene>